<sequence>MAAATATKKTASKKAPEHPPYAELIKAGIVSLKERNGSSRQALKKYIHSNYKITASNFDSLC</sequence>
<dbReference type="GO" id="GO:0000786">
    <property type="term" value="C:nucleosome"/>
    <property type="evidence" value="ECO:0007669"/>
    <property type="project" value="InterPro"/>
</dbReference>
<evidence type="ECO:0000259" key="8">
    <source>
        <dbReference type="PROSITE" id="PS51504"/>
    </source>
</evidence>
<dbReference type="GO" id="GO:0030527">
    <property type="term" value="F:structural constituent of chromatin"/>
    <property type="evidence" value="ECO:0007669"/>
    <property type="project" value="InterPro"/>
</dbReference>
<dbReference type="Proteomes" id="UP000189513">
    <property type="component" value="Unassembled WGS sequence"/>
</dbReference>
<dbReference type="EMBL" id="MPUK01000001">
    <property type="protein sequence ID" value="ONH69391.1"/>
    <property type="molecule type" value="Genomic_DNA"/>
</dbReference>
<dbReference type="GO" id="GO:0031492">
    <property type="term" value="F:nucleosomal DNA binding"/>
    <property type="evidence" value="ECO:0007669"/>
    <property type="project" value="TreeGrafter"/>
</dbReference>
<evidence type="ECO:0000256" key="6">
    <source>
        <dbReference type="ARBA" id="ARBA00023242"/>
    </source>
</evidence>
<dbReference type="PRINTS" id="PR00624">
    <property type="entry name" value="HISTONEH5"/>
</dbReference>
<dbReference type="Pfam" id="PF00538">
    <property type="entry name" value="Linker_histone"/>
    <property type="match status" value="1"/>
</dbReference>
<evidence type="ECO:0000256" key="4">
    <source>
        <dbReference type="ARBA" id="ARBA00022454"/>
    </source>
</evidence>
<accession>A0A1V2LE92</accession>
<keyword evidence="10" id="KW-1185">Reference proteome</keyword>
<evidence type="ECO:0000256" key="2">
    <source>
        <dbReference type="ARBA" id="ARBA00004286"/>
    </source>
</evidence>
<evidence type="ECO:0000256" key="7">
    <source>
        <dbReference type="RuleBase" id="RU003894"/>
    </source>
</evidence>
<dbReference type="GO" id="GO:0005634">
    <property type="term" value="C:nucleus"/>
    <property type="evidence" value="ECO:0007669"/>
    <property type="project" value="UniProtKB-SubCell"/>
</dbReference>
<dbReference type="InterPro" id="IPR005819">
    <property type="entry name" value="H1/H5"/>
</dbReference>
<reference evidence="10" key="1">
    <citation type="journal article" date="2017" name="Genome Announc.">
        <title>Genome sequences of Cyberlindnera fabianii 65, Pichia kudriavzevii 129, and Saccharomyces cerevisiae 131 isolated from fermented masau fruits in Zimbabwe.</title>
        <authorList>
            <person name="van Rijswijck I.M.H."/>
            <person name="Derks M.F.L."/>
            <person name="Abee T."/>
            <person name="de Ridder D."/>
            <person name="Smid E.J."/>
        </authorList>
    </citation>
    <scope>NUCLEOTIDE SEQUENCE [LARGE SCALE GENOMIC DNA]</scope>
    <source>
        <strain evidence="10">65</strain>
    </source>
</reference>
<evidence type="ECO:0000256" key="3">
    <source>
        <dbReference type="ARBA" id="ARBA00020833"/>
    </source>
</evidence>
<feature type="domain" description="H15" evidence="8">
    <location>
        <begin position="17"/>
        <end position="62"/>
    </location>
</feature>
<dbReference type="GO" id="GO:0030261">
    <property type="term" value="P:chromosome condensation"/>
    <property type="evidence" value="ECO:0007669"/>
    <property type="project" value="TreeGrafter"/>
</dbReference>
<dbReference type="AlphaFoldDB" id="A0A1V2LE92"/>
<organism evidence="9 10">
    <name type="scientific">Cyberlindnera fabianii</name>
    <name type="common">Yeast</name>
    <name type="synonym">Hansenula fabianii</name>
    <dbReference type="NCBI Taxonomy" id="36022"/>
    <lineage>
        <taxon>Eukaryota</taxon>
        <taxon>Fungi</taxon>
        <taxon>Dikarya</taxon>
        <taxon>Ascomycota</taxon>
        <taxon>Saccharomycotina</taxon>
        <taxon>Saccharomycetes</taxon>
        <taxon>Phaffomycetales</taxon>
        <taxon>Phaffomycetaceae</taxon>
        <taxon>Cyberlindnera</taxon>
    </lineage>
</organism>
<comment type="caution">
    <text evidence="9">The sequence shown here is derived from an EMBL/GenBank/DDBJ whole genome shotgun (WGS) entry which is preliminary data.</text>
</comment>
<protein>
    <recommendedName>
        <fullName evidence="3">Histone H1</fullName>
    </recommendedName>
</protein>
<dbReference type="CDD" id="cd00073">
    <property type="entry name" value="H15"/>
    <property type="match status" value="1"/>
</dbReference>
<keyword evidence="6 7" id="KW-0539">Nucleus</keyword>
<dbReference type="PANTHER" id="PTHR11467">
    <property type="entry name" value="HISTONE H1"/>
    <property type="match status" value="1"/>
</dbReference>
<dbReference type="GO" id="GO:0045910">
    <property type="term" value="P:negative regulation of DNA recombination"/>
    <property type="evidence" value="ECO:0007669"/>
    <property type="project" value="TreeGrafter"/>
</dbReference>
<gene>
    <name evidence="9" type="ORF">BON22_0532</name>
</gene>
<evidence type="ECO:0000313" key="9">
    <source>
        <dbReference type="EMBL" id="ONH69391.1"/>
    </source>
</evidence>
<evidence type="ECO:0000313" key="10">
    <source>
        <dbReference type="Proteomes" id="UP000189513"/>
    </source>
</evidence>
<dbReference type="InterPro" id="IPR036388">
    <property type="entry name" value="WH-like_DNA-bd_sf"/>
</dbReference>
<dbReference type="VEuPathDB" id="FungiDB:BON22_0532"/>
<dbReference type="InterPro" id="IPR036390">
    <property type="entry name" value="WH_DNA-bd_sf"/>
</dbReference>
<keyword evidence="4 7" id="KW-0158">Chromosome</keyword>
<dbReference type="PROSITE" id="PS51504">
    <property type="entry name" value="H15"/>
    <property type="match status" value="1"/>
</dbReference>
<comment type="subcellular location">
    <subcellularLocation>
        <location evidence="2">Chromosome</location>
    </subcellularLocation>
    <subcellularLocation>
        <location evidence="1 7">Nucleus</location>
    </subcellularLocation>
</comment>
<evidence type="ECO:0000256" key="5">
    <source>
        <dbReference type="ARBA" id="ARBA00023125"/>
    </source>
</evidence>
<name>A0A1V2LE92_CYBFA</name>
<dbReference type="Gene3D" id="1.10.10.10">
    <property type="entry name" value="Winged helix-like DNA-binding domain superfamily/Winged helix DNA-binding domain"/>
    <property type="match status" value="1"/>
</dbReference>
<evidence type="ECO:0000256" key="1">
    <source>
        <dbReference type="ARBA" id="ARBA00004123"/>
    </source>
</evidence>
<dbReference type="PANTHER" id="PTHR11467:SF36">
    <property type="entry name" value="HISTONE 24-RELATED"/>
    <property type="match status" value="1"/>
</dbReference>
<dbReference type="STRING" id="36022.A0A1V2LE92"/>
<proteinExistence type="inferred from homology"/>
<dbReference type="SMART" id="SM00526">
    <property type="entry name" value="H15"/>
    <property type="match status" value="1"/>
</dbReference>
<dbReference type="SUPFAM" id="SSF46785">
    <property type="entry name" value="Winged helix' DNA-binding domain"/>
    <property type="match status" value="1"/>
</dbReference>
<dbReference type="GO" id="GO:0006334">
    <property type="term" value="P:nucleosome assembly"/>
    <property type="evidence" value="ECO:0007669"/>
    <property type="project" value="InterPro"/>
</dbReference>
<comment type="similarity">
    <text evidence="7">Belongs to the histone H1/H5 family.</text>
</comment>
<dbReference type="GO" id="GO:0003690">
    <property type="term" value="F:double-stranded DNA binding"/>
    <property type="evidence" value="ECO:0007669"/>
    <property type="project" value="TreeGrafter"/>
</dbReference>
<keyword evidence="5 7" id="KW-0238">DNA-binding</keyword>
<dbReference type="InterPro" id="IPR005818">
    <property type="entry name" value="Histone_H1/H5_H15"/>
</dbReference>